<comment type="caution">
    <text evidence="3">The sequence shown here is derived from an EMBL/GenBank/DDBJ whole genome shotgun (WGS) entry which is preliminary data.</text>
</comment>
<dbReference type="InterPro" id="IPR036908">
    <property type="entry name" value="RlpA-like_sf"/>
</dbReference>
<evidence type="ECO:0000313" key="4">
    <source>
        <dbReference type="Proteomes" id="UP000696485"/>
    </source>
</evidence>
<keyword evidence="4" id="KW-1185">Reference proteome</keyword>
<feature type="chain" id="PRO_5040331415" evidence="2">
    <location>
        <begin position="25"/>
        <end position="141"/>
    </location>
</feature>
<accession>A0A9P5VNX3</accession>
<dbReference type="EMBL" id="JAAAUY010000143">
    <property type="protein sequence ID" value="KAF9334538.1"/>
    <property type="molecule type" value="Genomic_DNA"/>
</dbReference>
<protein>
    <submittedName>
        <fullName evidence="3">Uncharacterized protein</fullName>
    </submittedName>
</protein>
<evidence type="ECO:0000256" key="2">
    <source>
        <dbReference type="SAM" id="SignalP"/>
    </source>
</evidence>
<dbReference type="AlphaFoldDB" id="A0A9P5VNX3"/>
<proteinExistence type="predicted"/>
<evidence type="ECO:0000256" key="1">
    <source>
        <dbReference type="ARBA" id="ARBA00022729"/>
    </source>
</evidence>
<dbReference type="CDD" id="cd22271">
    <property type="entry name" value="DPBB_EXP_N-like"/>
    <property type="match status" value="1"/>
</dbReference>
<feature type="signal peptide" evidence="2">
    <location>
        <begin position="1"/>
        <end position="24"/>
    </location>
</feature>
<sequence>MRLIHFSALILATVLAFLLSSAQAASSIRYGKKISGTSTWFDGSDLHGAACYGKLLNKDVDAQDGWHIAAVNPSGYKGAEKEVCFECAKVTYNSRSIILDLTFSAFKTLAPLKVGRIKMTYEFIRCPIKGASFKWPRPKSA</sequence>
<evidence type="ECO:0000313" key="3">
    <source>
        <dbReference type="EMBL" id="KAF9334538.1"/>
    </source>
</evidence>
<dbReference type="InterPro" id="IPR051477">
    <property type="entry name" value="Expansin_CellWall"/>
</dbReference>
<dbReference type="PANTHER" id="PTHR31836:SF28">
    <property type="entry name" value="SRCR DOMAIN-CONTAINING PROTEIN-RELATED"/>
    <property type="match status" value="1"/>
</dbReference>
<dbReference type="Gene3D" id="2.40.40.10">
    <property type="entry name" value="RlpA-like domain"/>
    <property type="match status" value="1"/>
</dbReference>
<gene>
    <name evidence="3" type="ORF">BG006_002003</name>
</gene>
<dbReference type="PANTHER" id="PTHR31836">
    <property type="match status" value="1"/>
</dbReference>
<dbReference type="Proteomes" id="UP000696485">
    <property type="component" value="Unassembled WGS sequence"/>
</dbReference>
<reference evidence="3" key="1">
    <citation type="journal article" date="2020" name="Fungal Divers.">
        <title>Resolving the Mortierellaceae phylogeny through synthesis of multi-gene phylogenetics and phylogenomics.</title>
        <authorList>
            <person name="Vandepol N."/>
            <person name="Liber J."/>
            <person name="Desiro A."/>
            <person name="Na H."/>
            <person name="Kennedy M."/>
            <person name="Barry K."/>
            <person name="Grigoriev I.V."/>
            <person name="Miller A.N."/>
            <person name="O'Donnell K."/>
            <person name="Stajich J.E."/>
            <person name="Bonito G."/>
        </authorList>
    </citation>
    <scope>NUCLEOTIDE SEQUENCE</scope>
    <source>
        <strain evidence="3">NVP1</strain>
    </source>
</reference>
<dbReference type="SUPFAM" id="SSF50685">
    <property type="entry name" value="Barwin-like endoglucanases"/>
    <property type="match status" value="1"/>
</dbReference>
<keyword evidence="1 2" id="KW-0732">Signal</keyword>
<name>A0A9P5VNX3_9FUNG</name>
<organism evidence="3 4">
    <name type="scientific">Podila minutissima</name>
    <dbReference type="NCBI Taxonomy" id="64525"/>
    <lineage>
        <taxon>Eukaryota</taxon>
        <taxon>Fungi</taxon>
        <taxon>Fungi incertae sedis</taxon>
        <taxon>Mucoromycota</taxon>
        <taxon>Mortierellomycotina</taxon>
        <taxon>Mortierellomycetes</taxon>
        <taxon>Mortierellales</taxon>
        <taxon>Mortierellaceae</taxon>
        <taxon>Podila</taxon>
    </lineage>
</organism>